<evidence type="ECO:0000313" key="2">
    <source>
        <dbReference type="Proteomes" id="UP000824107"/>
    </source>
</evidence>
<dbReference type="EMBL" id="DVNC01000038">
    <property type="protein sequence ID" value="HIU53632.1"/>
    <property type="molecule type" value="Genomic_DNA"/>
</dbReference>
<organism evidence="1 2">
    <name type="scientific">Candidatus Scatocola faecipullorum</name>
    <dbReference type="NCBI Taxonomy" id="2840917"/>
    <lineage>
        <taxon>Bacteria</taxon>
        <taxon>Pseudomonadati</taxon>
        <taxon>Pseudomonadota</taxon>
        <taxon>Alphaproteobacteria</taxon>
        <taxon>Rhodospirillales</taxon>
        <taxon>Rhodospirillaceae</taxon>
        <taxon>Rhodospirillaceae incertae sedis</taxon>
        <taxon>Candidatus Scatocola</taxon>
    </lineage>
</organism>
<proteinExistence type="predicted"/>
<sequence>MTKHSVKNDTLPELLPEVEAELCSWNDEDVAFIKSGVHDGKEMWLIYAADGTKIAATDDRDFAFVMAKQNDLCPKSVH</sequence>
<comment type="caution">
    <text evidence="1">The sequence shown here is derived from an EMBL/GenBank/DDBJ whole genome shotgun (WGS) entry which is preliminary data.</text>
</comment>
<gene>
    <name evidence="1" type="ORF">IAD20_06085</name>
</gene>
<accession>A0A9D1SBM0</accession>
<dbReference type="InterPro" id="IPR009531">
    <property type="entry name" value="DUF1150"/>
</dbReference>
<reference evidence="1" key="2">
    <citation type="journal article" date="2021" name="PeerJ">
        <title>Extensive microbial diversity within the chicken gut microbiome revealed by metagenomics and culture.</title>
        <authorList>
            <person name="Gilroy R."/>
            <person name="Ravi A."/>
            <person name="Getino M."/>
            <person name="Pursley I."/>
            <person name="Horton D.L."/>
            <person name="Alikhan N.F."/>
            <person name="Baker D."/>
            <person name="Gharbi K."/>
            <person name="Hall N."/>
            <person name="Watson M."/>
            <person name="Adriaenssens E.M."/>
            <person name="Foster-Nyarko E."/>
            <person name="Jarju S."/>
            <person name="Secka A."/>
            <person name="Antonio M."/>
            <person name="Oren A."/>
            <person name="Chaudhuri R.R."/>
            <person name="La Ragione R."/>
            <person name="Hildebrand F."/>
            <person name="Pallen M.J."/>
        </authorList>
    </citation>
    <scope>NUCLEOTIDE SEQUENCE</scope>
    <source>
        <strain evidence="1">ChiW3-316</strain>
    </source>
</reference>
<dbReference type="Pfam" id="PF06620">
    <property type="entry name" value="DUF1150"/>
    <property type="match status" value="1"/>
</dbReference>
<dbReference type="AlphaFoldDB" id="A0A9D1SBM0"/>
<dbReference type="Proteomes" id="UP000824107">
    <property type="component" value="Unassembled WGS sequence"/>
</dbReference>
<name>A0A9D1SBM0_9PROT</name>
<protein>
    <submittedName>
        <fullName evidence="1">DUF1150 family protein</fullName>
    </submittedName>
</protein>
<evidence type="ECO:0000313" key="1">
    <source>
        <dbReference type="EMBL" id="HIU53632.1"/>
    </source>
</evidence>
<reference evidence="1" key="1">
    <citation type="submission" date="2020-10" db="EMBL/GenBank/DDBJ databases">
        <authorList>
            <person name="Gilroy R."/>
        </authorList>
    </citation>
    <scope>NUCLEOTIDE SEQUENCE</scope>
    <source>
        <strain evidence="1">ChiW3-316</strain>
    </source>
</reference>